<evidence type="ECO:0000259" key="6">
    <source>
        <dbReference type="Pfam" id="PF02656"/>
    </source>
</evidence>
<dbReference type="Pfam" id="PF02656">
    <property type="entry name" value="DUF202"/>
    <property type="match status" value="1"/>
</dbReference>
<dbReference type="EMBL" id="LKTM01000057">
    <property type="protein sequence ID" value="KQH79886.1"/>
    <property type="molecule type" value="Genomic_DNA"/>
</dbReference>
<feature type="domain" description="DUF202" evidence="6">
    <location>
        <begin position="8"/>
        <end position="66"/>
    </location>
</feature>
<dbReference type="STRING" id="1778.A9W97_16525"/>
<sequence length="103" mass="10792">MSNPGGPAERTTLAWSRTSFAFLVNGVLLALKDVHGAGHQVGALLPAGVACLAASVTYVIALRRQHTLAQRPLPTPLTAHRQVYVIALATLVLTVTTAIAELL</sequence>
<name>A0A0Q2R748_MYCGO</name>
<dbReference type="GO" id="GO:0012505">
    <property type="term" value="C:endomembrane system"/>
    <property type="evidence" value="ECO:0007669"/>
    <property type="project" value="UniProtKB-SubCell"/>
</dbReference>
<evidence type="ECO:0000313" key="7">
    <source>
        <dbReference type="EMBL" id="KQH79886.1"/>
    </source>
</evidence>
<organism evidence="7 8">
    <name type="scientific">Mycobacterium gordonae</name>
    <dbReference type="NCBI Taxonomy" id="1778"/>
    <lineage>
        <taxon>Bacteria</taxon>
        <taxon>Bacillati</taxon>
        <taxon>Actinomycetota</taxon>
        <taxon>Actinomycetes</taxon>
        <taxon>Mycobacteriales</taxon>
        <taxon>Mycobacteriaceae</taxon>
        <taxon>Mycobacterium</taxon>
    </lineage>
</organism>
<comment type="caution">
    <text evidence="7">The sequence shown here is derived from an EMBL/GenBank/DDBJ whole genome shotgun (WGS) entry which is preliminary data.</text>
</comment>
<dbReference type="OrthoDB" id="3701077at2"/>
<dbReference type="InterPro" id="IPR003807">
    <property type="entry name" value="DUF202"/>
</dbReference>
<protein>
    <recommendedName>
        <fullName evidence="6">DUF202 domain-containing protein</fullName>
    </recommendedName>
</protein>
<feature type="transmembrane region" description="Helical" evidence="5">
    <location>
        <begin position="12"/>
        <end position="31"/>
    </location>
</feature>
<evidence type="ECO:0000256" key="3">
    <source>
        <dbReference type="ARBA" id="ARBA00022989"/>
    </source>
</evidence>
<gene>
    <name evidence="7" type="ORF">AO501_22200</name>
</gene>
<keyword evidence="2 5" id="KW-0812">Transmembrane</keyword>
<feature type="transmembrane region" description="Helical" evidence="5">
    <location>
        <begin position="43"/>
        <end position="62"/>
    </location>
</feature>
<reference evidence="7 8" key="1">
    <citation type="submission" date="2015-10" db="EMBL/GenBank/DDBJ databases">
        <title>Mycobacterium gordonae draft genome assembly.</title>
        <authorList>
            <person name="Ustinova V."/>
            <person name="Smirnova T."/>
            <person name="Blagodatskikh K."/>
            <person name="Varlamov D."/>
            <person name="Larionova E."/>
            <person name="Chernousova L."/>
        </authorList>
    </citation>
    <scope>NUCLEOTIDE SEQUENCE [LARGE SCALE GENOMIC DNA]</scope>
    <source>
        <strain evidence="7 8">CTRI 14-8773</strain>
    </source>
</reference>
<feature type="transmembrane region" description="Helical" evidence="5">
    <location>
        <begin position="83"/>
        <end position="100"/>
    </location>
</feature>
<evidence type="ECO:0000256" key="2">
    <source>
        <dbReference type="ARBA" id="ARBA00022692"/>
    </source>
</evidence>
<proteinExistence type="predicted"/>
<evidence type="ECO:0000256" key="4">
    <source>
        <dbReference type="ARBA" id="ARBA00023136"/>
    </source>
</evidence>
<keyword evidence="4 5" id="KW-0472">Membrane</keyword>
<dbReference type="RefSeq" id="WP_055577171.1">
    <property type="nucleotide sequence ID" value="NZ_LKTM01000057.1"/>
</dbReference>
<comment type="subcellular location">
    <subcellularLocation>
        <location evidence="1">Endomembrane system</location>
        <topology evidence="1">Multi-pass membrane protein</topology>
    </subcellularLocation>
</comment>
<keyword evidence="3 5" id="KW-1133">Transmembrane helix</keyword>
<accession>A0A0Q2R748</accession>
<evidence type="ECO:0000313" key="8">
    <source>
        <dbReference type="Proteomes" id="UP000051677"/>
    </source>
</evidence>
<evidence type="ECO:0000256" key="1">
    <source>
        <dbReference type="ARBA" id="ARBA00004127"/>
    </source>
</evidence>
<dbReference type="AlphaFoldDB" id="A0A0Q2R748"/>
<evidence type="ECO:0000256" key="5">
    <source>
        <dbReference type="SAM" id="Phobius"/>
    </source>
</evidence>
<dbReference type="Proteomes" id="UP000051677">
    <property type="component" value="Unassembled WGS sequence"/>
</dbReference>